<name>A0A6H0SHS4_9MICC</name>
<proteinExistence type="predicted"/>
<keyword evidence="1" id="KW-0812">Transmembrane</keyword>
<accession>A0A6H0SHS4</accession>
<keyword evidence="1" id="KW-1133">Transmembrane helix</keyword>
<reference evidence="2 3" key="1">
    <citation type="submission" date="2018-09" db="EMBL/GenBank/DDBJ databases">
        <title>Glutamicibacter mishrai S5-52T (LMG 29155T = KCTC 39846T).</title>
        <authorList>
            <person name="Das S.K."/>
        </authorList>
    </citation>
    <scope>NUCLEOTIDE SEQUENCE [LARGE SCALE GENOMIC DNA]</scope>
    <source>
        <strain evidence="2 3">S5-52</strain>
    </source>
</reference>
<dbReference type="EMBL" id="CP032549">
    <property type="protein sequence ID" value="QIV86854.1"/>
    <property type="molecule type" value="Genomic_DNA"/>
</dbReference>
<evidence type="ECO:0000256" key="1">
    <source>
        <dbReference type="SAM" id="Phobius"/>
    </source>
</evidence>
<keyword evidence="3" id="KW-1185">Reference proteome</keyword>
<protein>
    <submittedName>
        <fullName evidence="2">Uncharacterized protein</fullName>
    </submittedName>
</protein>
<dbReference type="AlphaFoldDB" id="A0A6H0SHS4"/>
<dbReference type="Proteomes" id="UP000502331">
    <property type="component" value="Chromosome"/>
</dbReference>
<evidence type="ECO:0000313" key="2">
    <source>
        <dbReference type="EMBL" id="QIV86854.1"/>
    </source>
</evidence>
<organism evidence="2 3">
    <name type="scientific">Glutamicibacter mishrai</name>
    <dbReference type="NCBI Taxonomy" id="1775880"/>
    <lineage>
        <taxon>Bacteria</taxon>
        <taxon>Bacillati</taxon>
        <taxon>Actinomycetota</taxon>
        <taxon>Actinomycetes</taxon>
        <taxon>Micrococcales</taxon>
        <taxon>Micrococcaceae</taxon>
        <taxon>Glutamicibacter</taxon>
    </lineage>
</organism>
<keyword evidence="1" id="KW-0472">Membrane</keyword>
<sequence length="95" mass="10230">MPVRLSGKRCPTRERICAPRVPVLIAVIPGPLAETELRRALTVSEGDIGILVDSSITVILYTVLALALAFTGIKHMREKKKAKALAEEQGQPANA</sequence>
<dbReference type="RefSeq" id="WP_172510947.1">
    <property type="nucleotide sequence ID" value="NZ_CP032549.1"/>
</dbReference>
<evidence type="ECO:0000313" key="3">
    <source>
        <dbReference type="Proteomes" id="UP000502331"/>
    </source>
</evidence>
<feature type="transmembrane region" description="Helical" evidence="1">
    <location>
        <begin position="48"/>
        <end position="73"/>
    </location>
</feature>
<gene>
    <name evidence="2" type="ORF">D3791_06710</name>
</gene>